<dbReference type="EMBL" id="CALNXI010000506">
    <property type="protein sequence ID" value="CAH3028358.1"/>
    <property type="molecule type" value="Genomic_DNA"/>
</dbReference>
<keyword evidence="3" id="KW-1185">Reference proteome</keyword>
<evidence type="ECO:0000313" key="2">
    <source>
        <dbReference type="EMBL" id="CAH3028358.1"/>
    </source>
</evidence>
<feature type="region of interest" description="Disordered" evidence="1">
    <location>
        <begin position="78"/>
        <end position="98"/>
    </location>
</feature>
<protein>
    <submittedName>
        <fullName evidence="2">Uncharacterized protein</fullName>
    </submittedName>
</protein>
<proteinExistence type="predicted"/>
<name>A0ABN8MF72_9CNID</name>
<organism evidence="2 3">
    <name type="scientific">Porites evermanni</name>
    <dbReference type="NCBI Taxonomy" id="104178"/>
    <lineage>
        <taxon>Eukaryota</taxon>
        <taxon>Metazoa</taxon>
        <taxon>Cnidaria</taxon>
        <taxon>Anthozoa</taxon>
        <taxon>Hexacorallia</taxon>
        <taxon>Scleractinia</taxon>
        <taxon>Fungiina</taxon>
        <taxon>Poritidae</taxon>
        <taxon>Porites</taxon>
    </lineage>
</organism>
<dbReference type="Proteomes" id="UP001159427">
    <property type="component" value="Unassembled WGS sequence"/>
</dbReference>
<sequence length="200" mass="22227">MDDRDLLIPIEEHPDDDDGHTTQLFQAGSSSTPGPIPNMSVRESLPKFVKDTPSQSRQELIAQNREEIDRHNAEIVANEETANNENEQLEERKSAVGPTSNSVRIQMYSVIKALMLWIAQLKQPVQCSDVKVCDEEQWNAVNKVTNGPKNLAVLTGDRINKGEAAVKMDSEQFGAADCLYNLTLDGNLRACLFLASDLFL</sequence>
<feature type="region of interest" description="Disordered" evidence="1">
    <location>
        <begin position="1"/>
        <end position="41"/>
    </location>
</feature>
<gene>
    <name evidence="2" type="ORF">PEVE_00033865</name>
</gene>
<feature type="compositionally biased region" description="Basic and acidic residues" evidence="1">
    <location>
        <begin position="1"/>
        <end position="12"/>
    </location>
</feature>
<evidence type="ECO:0000256" key="1">
    <source>
        <dbReference type="SAM" id="MobiDB-lite"/>
    </source>
</evidence>
<reference evidence="2 3" key="1">
    <citation type="submission" date="2022-05" db="EMBL/GenBank/DDBJ databases">
        <authorList>
            <consortium name="Genoscope - CEA"/>
            <person name="William W."/>
        </authorList>
    </citation>
    <scope>NUCLEOTIDE SEQUENCE [LARGE SCALE GENOMIC DNA]</scope>
</reference>
<accession>A0ABN8MF72</accession>
<feature type="compositionally biased region" description="Polar residues" evidence="1">
    <location>
        <begin position="21"/>
        <end position="33"/>
    </location>
</feature>
<comment type="caution">
    <text evidence="2">The sequence shown here is derived from an EMBL/GenBank/DDBJ whole genome shotgun (WGS) entry which is preliminary data.</text>
</comment>
<evidence type="ECO:0000313" key="3">
    <source>
        <dbReference type="Proteomes" id="UP001159427"/>
    </source>
</evidence>